<dbReference type="GeneID" id="25910712"/>
<dbReference type="EMBL" id="KQ242767">
    <property type="protein sequence ID" value="KNC77328.1"/>
    <property type="molecule type" value="Genomic_DNA"/>
</dbReference>
<protein>
    <submittedName>
        <fullName evidence="1">Uncharacterized protein</fullName>
    </submittedName>
</protein>
<evidence type="ECO:0000313" key="1">
    <source>
        <dbReference type="EMBL" id="KNC77328.1"/>
    </source>
</evidence>
<name>A0A0L0FMR4_9EUKA</name>
<evidence type="ECO:0000313" key="2">
    <source>
        <dbReference type="Proteomes" id="UP000054560"/>
    </source>
</evidence>
<gene>
    <name evidence="1" type="ORF">SARC_10208</name>
</gene>
<dbReference type="Proteomes" id="UP000054560">
    <property type="component" value="Unassembled WGS sequence"/>
</dbReference>
<sequence length="120" mass="13649">MIDVPQSLYPGRGYPEIVFRPKASTGYAFIHWLNKEPSILSGAGNLKRIRVILIFARFTSINNTGYLVFLRTCPFSHIFYLSLLEGHDHVQYIKSKVQSCLSFMLSSKRNGTIACTARDF</sequence>
<organism evidence="1 2">
    <name type="scientific">Sphaeroforma arctica JP610</name>
    <dbReference type="NCBI Taxonomy" id="667725"/>
    <lineage>
        <taxon>Eukaryota</taxon>
        <taxon>Ichthyosporea</taxon>
        <taxon>Ichthyophonida</taxon>
        <taxon>Sphaeroforma</taxon>
    </lineage>
</organism>
<reference evidence="1 2" key="1">
    <citation type="submission" date="2011-02" db="EMBL/GenBank/DDBJ databases">
        <title>The Genome Sequence of Sphaeroforma arctica JP610.</title>
        <authorList>
            <consortium name="The Broad Institute Genome Sequencing Platform"/>
            <person name="Russ C."/>
            <person name="Cuomo C."/>
            <person name="Young S.K."/>
            <person name="Zeng Q."/>
            <person name="Gargeya S."/>
            <person name="Alvarado L."/>
            <person name="Berlin A."/>
            <person name="Chapman S.B."/>
            <person name="Chen Z."/>
            <person name="Freedman E."/>
            <person name="Gellesch M."/>
            <person name="Goldberg J."/>
            <person name="Griggs A."/>
            <person name="Gujja S."/>
            <person name="Heilman E."/>
            <person name="Heiman D."/>
            <person name="Howarth C."/>
            <person name="Mehta T."/>
            <person name="Neiman D."/>
            <person name="Pearson M."/>
            <person name="Roberts A."/>
            <person name="Saif S."/>
            <person name="Shea T."/>
            <person name="Shenoy N."/>
            <person name="Sisk P."/>
            <person name="Stolte C."/>
            <person name="Sykes S."/>
            <person name="White J."/>
            <person name="Yandava C."/>
            <person name="Burger G."/>
            <person name="Gray M.W."/>
            <person name="Holland P.W.H."/>
            <person name="King N."/>
            <person name="Lang F.B.F."/>
            <person name="Roger A.J."/>
            <person name="Ruiz-Trillo I."/>
            <person name="Haas B."/>
            <person name="Nusbaum C."/>
            <person name="Birren B."/>
        </authorList>
    </citation>
    <scope>NUCLEOTIDE SEQUENCE [LARGE SCALE GENOMIC DNA]</scope>
    <source>
        <strain evidence="1 2">JP610</strain>
    </source>
</reference>
<proteinExistence type="predicted"/>
<accession>A0A0L0FMR4</accession>
<dbReference type="RefSeq" id="XP_014151230.1">
    <property type="nucleotide sequence ID" value="XM_014295755.1"/>
</dbReference>
<keyword evidence="2" id="KW-1185">Reference proteome</keyword>
<dbReference type="AlphaFoldDB" id="A0A0L0FMR4"/>